<gene>
    <name evidence="1" type="ORF">EV192_102450</name>
</gene>
<reference evidence="1 2" key="1">
    <citation type="submission" date="2019-03" db="EMBL/GenBank/DDBJ databases">
        <title>Genomic Encyclopedia of Type Strains, Phase IV (KMG-IV): sequencing the most valuable type-strain genomes for metagenomic binning, comparative biology and taxonomic classification.</title>
        <authorList>
            <person name="Goeker M."/>
        </authorList>
    </citation>
    <scope>NUCLEOTIDE SEQUENCE [LARGE SCALE GENOMIC DNA]</scope>
    <source>
        <strain evidence="1 2">DSM 45934</strain>
    </source>
</reference>
<dbReference type="Gene3D" id="3.30.1310.10">
    <property type="entry name" value="Nucleoid-associated protein YbaB-like domain"/>
    <property type="match status" value="1"/>
</dbReference>
<dbReference type="Pfam" id="PF02575">
    <property type="entry name" value="YbaB_DNA_bd"/>
    <property type="match status" value="1"/>
</dbReference>
<dbReference type="GO" id="GO:0003677">
    <property type="term" value="F:DNA binding"/>
    <property type="evidence" value="ECO:0007669"/>
    <property type="project" value="UniProtKB-KW"/>
</dbReference>
<comment type="caution">
    <text evidence="1">The sequence shown here is derived from an EMBL/GenBank/DDBJ whole genome shotgun (WGS) entry which is preliminary data.</text>
</comment>
<evidence type="ECO:0000313" key="2">
    <source>
        <dbReference type="Proteomes" id="UP000295680"/>
    </source>
</evidence>
<keyword evidence="1" id="KW-0238">DNA-binding</keyword>
<name>A0A4R2JQ33_9PSEU</name>
<keyword evidence="2" id="KW-1185">Reference proteome</keyword>
<dbReference type="OrthoDB" id="5188590at2"/>
<evidence type="ECO:0000313" key="1">
    <source>
        <dbReference type="EMBL" id="TCO62313.1"/>
    </source>
</evidence>
<dbReference type="AlphaFoldDB" id="A0A4R2JQ33"/>
<dbReference type="EMBL" id="SLWS01000002">
    <property type="protein sequence ID" value="TCO62313.1"/>
    <property type="molecule type" value="Genomic_DNA"/>
</dbReference>
<dbReference type="InterPro" id="IPR004401">
    <property type="entry name" value="YbaB/EbfC"/>
</dbReference>
<proteinExistence type="predicted"/>
<dbReference type="RefSeq" id="WP_132113988.1">
    <property type="nucleotide sequence ID" value="NZ_SLWS01000002.1"/>
</dbReference>
<dbReference type="Proteomes" id="UP000295680">
    <property type="component" value="Unassembled WGS sequence"/>
</dbReference>
<dbReference type="InterPro" id="IPR036894">
    <property type="entry name" value="YbaB-like_sf"/>
</dbReference>
<accession>A0A4R2JQ33</accession>
<sequence length="146" mass="15467">MTDPWRGSKDVVHSMQDQLDRLRAAANQSAADAAEPPVGKGEALDGKVKVEATGGRISALTVAPAALRVPADELSAAIMAATNTALEAMRQAMIESLPTPPSVDQLTRTLNEISSDSVRALDQATEGVRESMAAIQRISELHRQQP</sequence>
<protein>
    <submittedName>
        <fullName evidence="1">YbaB/EbfC DNA-binding family protein</fullName>
    </submittedName>
</protein>
<organism evidence="1 2">
    <name type="scientific">Actinocrispum wychmicini</name>
    <dbReference type="NCBI Taxonomy" id="1213861"/>
    <lineage>
        <taxon>Bacteria</taxon>
        <taxon>Bacillati</taxon>
        <taxon>Actinomycetota</taxon>
        <taxon>Actinomycetes</taxon>
        <taxon>Pseudonocardiales</taxon>
        <taxon>Pseudonocardiaceae</taxon>
        <taxon>Actinocrispum</taxon>
    </lineage>
</organism>